<gene>
    <name evidence="3" type="ORF">D0Y65_034952</name>
</gene>
<keyword evidence="4" id="KW-1185">Reference proteome</keyword>
<dbReference type="InterPro" id="IPR023213">
    <property type="entry name" value="CAT-like_dom_sf"/>
</dbReference>
<evidence type="ECO:0000313" key="4">
    <source>
        <dbReference type="Proteomes" id="UP000289340"/>
    </source>
</evidence>
<evidence type="ECO:0000256" key="2">
    <source>
        <dbReference type="ARBA" id="ARBA00023315"/>
    </source>
</evidence>
<evidence type="ECO:0000313" key="3">
    <source>
        <dbReference type="EMBL" id="RZB76774.1"/>
    </source>
</evidence>
<keyword evidence="2" id="KW-0012">Acyltransferase</keyword>
<dbReference type="Gene3D" id="3.30.559.10">
    <property type="entry name" value="Chloramphenicol acetyltransferase-like domain"/>
    <property type="match status" value="3"/>
</dbReference>
<name>A0A445HSV1_GLYSO</name>
<dbReference type="AlphaFoldDB" id="A0A445HSV1"/>
<evidence type="ECO:0000256" key="1">
    <source>
        <dbReference type="ARBA" id="ARBA00022679"/>
    </source>
</evidence>
<dbReference type="PANTHER" id="PTHR31625">
    <property type="match status" value="1"/>
</dbReference>
<comment type="caution">
    <text evidence="3">The sequence shown here is derived from an EMBL/GenBank/DDBJ whole genome shotgun (WGS) entry which is preliminary data.</text>
</comment>
<dbReference type="Pfam" id="PF02458">
    <property type="entry name" value="Transferase"/>
    <property type="match status" value="1"/>
</dbReference>
<sequence length="599" mass="68002">MGSFGVANDIKKQIRHSKRKVQMWMSKFRAVKPGKAVLVVAGSPKLEVYETDFGWGKLELIRAVIQGIVNFWMGIFPLLQSVLDRINASCRNFLWGKADIGKNKPLVAWNKLIFEDYQFSLLSIYMAHQISQEPLKILEQCRVTPKPGSVPSTTLPLTFFDVPFFFSPPFKRIFFYEFPHPTLYFLQTTLPILKHSLSLTLQHFFPFSSNLIVPPQQPHLSHIRYLDGDSLSFTVAESTADFTLLTSHSPQDAQNWHPLVPTLPSPLVEQDGTRVFPLMAIQVTVFPNSGFTMCLTFHHIATDGKSLHHFIKFWASLCKAKGNLASSLETSLSLPSHERDIVKDPKGLKLNYFQELEHHESRSVEFAGLVGDVFTNTVRYTALLTHEQVEKLKKWVSIKCASYTDGTVHISTYMVLCSLFWVCMIRSEESKSNSVAQNNDEDEVCYLLIPADCRHRPEFSLPSTYFGNCLATCFVAMKKSELVGENGIVGVANAIERLIRDLKNDPLRTVETAMPEFKQFGKSTLIVSGTPKFSVYQTDFGWGKPKKSFAAYIESSGWICLSDCRDEKGGIEVALTHERIRMNRFITIFEEQLHNINKF</sequence>
<keyword evidence="1 3" id="KW-0808">Transferase</keyword>
<reference evidence="3 4" key="1">
    <citation type="submission" date="2018-09" db="EMBL/GenBank/DDBJ databases">
        <title>A high-quality reference genome of wild soybean provides a powerful tool to mine soybean genomes.</title>
        <authorList>
            <person name="Xie M."/>
            <person name="Chung C.Y.L."/>
            <person name="Li M.-W."/>
            <person name="Wong F.-L."/>
            <person name="Chan T.-F."/>
            <person name="Lam H.-M."/>
        </authorList>
    </citation>
    <scope>NUCLEOTIDE SEQUENCE [LARGE SCALE GENOMIC DNA]</scope>
    <source>
        <strain evidence="4">cv. W05</strain>
        <tissue evidence="3">Hypocotyl of etiolated seedlings</tissue>
    </source>
</reference>
<dbReference type="GO" id="GO:0016747">
    <property type="term" value="F:acyltransferase activity, transferring groups other than amino-acyl groups"/>
    <property type="evidence" value="ECO:0007669"/>
    <property type="project" value="UniProtKB-ARBA"/>
</dbReference>
<dbReference type="EMBL" id="QZWG01000012">
    <property type="protein sequence ID" value="RZB76774.1"/>
    <property type="molecule type" value="Genomic_DNA"/>
</dbReference>
<protein>
    <submittedName>
        <fullName evidence="3">Coumaroyl-CoA:anthocyanidin 3-O-glucoside-6''-O-coumaroyltransferase 1</fullName>
    </submittedName>
</protein>
<dbReference type="InterPro" id="IPR051504">
    <property type="entry name" value="Plant_metabolite_acyltrans"/>
</dbReference>
<dbReference type="Proteomes" id="UP000289340">
    <property type="component" value="Chromosome 12"/>
</dbReference>
<organism evidence="3 4">
    <name type="scientific">Glycine soja</name>
    <name type="common">Wild soybean</name>
    <dbReference type="NCBI Taxonomy" id="3848"/>
    <lineage>
        <taxon>Eukaryota</taxon>
        <taxon>Viridiplantae</taxon>
        <taxon>Streptophyta</taxon>
        <taxon>Embryophyta</taxon>
        <taxon>Tracheophyta</taxon>
        <taxon>Spermatophyta</taxon>
        <taxon>Magnoliopsida</taxon>
        <taxon>eudicotyledons</taxon>
        <taxon>Gunneridae</taxon>
        <taxon>Pentapetalae</taxon>
        <taxon>rosids</taxon>
        <taxon>fabids</taxon>
        <taxon>Fabales</taxon>
        <taxon>Fabaceae</taxon>
        <taxon>Papilionoideae</taxon>
        <taxon>50 kb inversion clade</taxon>
        <taxon>NPAAA clade</taxon>
        <taxon>indigoferoid/millettioid clade</taxon>
        <taxon>Phaseoleae</taxon>
        <taxon>Glycine</taxon>
        <taxon>Glycine subgen. Soja</taxon>
    </lineage>
</organism>
<accession>A0A445HSV1</accession>
<proteinExistence type="predicted"/>